<feature type="domain" description="VOC" evidence="4">
    <location>
        <begin position="4"/>
        <end position="120"/>
    </location>
</feature>
<dbReference type="EMBL" id="JACJIA010000005">
    <property type="protein sequence ID" value="MBA8952912.1"/>
    <property type="molecule type" value="Genomic_DNA"/>
</dbReference>
<proteinExistence type="inferred from homology"/>
<dbReference type="SUPFAM" id="SSF54593">
    <property type="entry name" value="Glyoxalase/Bleomycin resistance protein/Dihydroxybiphenyl dioxygenase"/>
    <property type="match status" value="1"/>
</dbReference>
<keyword evidence="5" id="KW-0808">Transferase</keyword>
<evidence type="ECO:0000313" key="5">
    <source>
        <dbReference type="EMBL" id="MBA8952912.1"/>
    </source>
</evidence>
<dbReference type="Pfam" id="PF19581">
    <property type="entry name" value="Glyoxalase_7"/>
    <property type="match status" value="1"/>
</dbReference>
<dbReference type="GO" id="GO:0046677">
    <property type="term" value="P:response to antibiotic"/>
    <property type="evidence" value="ECO:0007669"/>
    <property type="project" value="UniProtKB-KW"/>
</dbReference>
<dbReference type="AlphaFoldDB" id="A0A7W3LRJ1"/>
<organism evidence="5 6">
    <name type="scientific">Actinomadura namibiensis</name>
    <dbReference type="NCBI Taxonomy" id="182080"/>
    <lineage>
        <taxon>Bacteria</taxon>
        <taxon>Bacillati</taxon>
        <taxon>Actinomycetota</taxon>
        <taxon>Actinomycetes</taxon>
        <taxon>Streptosporangiales</taxon>
        <taxon>Thermomonosporaceae</taxon>
        <taxon>Actinomadura</taxon>
    </lineage>
</organism>
<dbReference type="Gene3D" id="3.10.180.10">
    <property type="entry name" value="2,3-Dihydroxybiphenyl 1,2-Dioxygenase, domain 1"/>
    <property type="match status" value="1"/>
</dbReference>
<evidence type="ECO:0000256" key="2">
    <source>
        <dbReference type="ARBA" id="ARBA00021572"/>
    </source>
</evidence>
<dbReference type="InterPro" id="IPR029068">
    <property type="entry name" value="Glyas_Bleomycin-R_OHBP_Dase"/>
</dbReference>
<dbReference type="Proteomes" id="UP000572680">
    <property type="component" value="Unassembled WGS sequence"/>
</dbReference>
<dbReference type="InterPro" id="IPR000335">
    <property type="entry name" value="Bleomycin-R"/>
</dbReference>
<protein>
    <recommendedName>
        <fullName evidence="2">Bleomycin resistance protein</fullName>
    </recommendedName>
</protein>
<evidence type="ECO:0000259" key="4">
    <source>
        <dbReference type="PROSITE" id="PS51819"/>
    </source>
</evidence>
<comment type="caution">
    <text evidence="5">The sequence shown here is derived from an EMBL/GenBank/DDBJ whole genome shotgun (WGS) entry which is preliminary data.</text>
</comment>
<keyword evidence="6" id="KW-1185">Reference proteome</keyword>
<evidence type="ECO:0000313" key="6">
    <source>
        <dbReference type="Proteomes" id="UP000572680"/>
    </source>
</evidence>
<comment type="similarity">
    <text evidence="1">Belongs to the bleomycin resistance protein family.</text>
</comment>
<evidence type="ECO:0000256" key="1">
    <source>
        <dbReference type="ARBA" id="ARBA00011051"/>
    </source>
</evidence>
<dbReference type="RefSeq" id="WP_182845125.1">
    <property type="nucleotide sequence ID" value="NZ_BAAALP010000034.1"/>
</dbReference>
<gene>
    <name evidence="5" type="ORF">HNR61_004558</name>
</gene>
<name>A0A7W3LRJ1_ACTNM</name>
<dbReference type="PROSITE" id="PS51819">
    <property type="entry name" value="VOC"/>
    <property type="match status" value="1"/>
</dbReference>
<keyword evidence="5" id="KW-0012">Acyltransferase</keyword>
<dbReference type="CDD" id="cd08349">
    <property type="entry name" value="BLMA_like"/>
    <property type="match status" value="1"/>
</dbReference>
<evidence type="ECO:0000256" key="3">
    <source>
        <dbReference type="ARBA" id="ARBA00023251"/>
    </source>
</evidence>
<sequence length="120" mass="13420">MTVAFTPPVPILRVYDLDAARAFYLDYLGCTLDWEHRTGEQGPRYLQVSRGALVLHLSQHHGDGTPGTTVYVETRGVKDLHAELTAKDHPFLNPGLEHDEIGTCLTLVDPFGNHLRFNQP</sequence>
<dbReference type="InterPro" id="IPR037523">
    <property type="entry name" value="VOC_core"/>
</dbReference>
<dbReference type="GO" id="GO:0016746">
    <property type="term" value="F:acyltransferase activity"/>
    <property type="evidence" value="ECO:0007669"/>
    <property type="project" value="UniProtKB-KW"/>
</dbReference>
<accession>A0A7W3LRJ1</accession>
<keyword evidence="3" id="KW-0046">Antibiotic resistance</keyword>
<reference evidence="5 6" key="1">
    <citation type="submission" date="2020-08" db="EMBL/GenBank/DDBJ databases">
        <title>Genomic Encyclopedia of Type Strains, Phase IV (KMG-IV): sequencing the most valuable type-strain genomes for metagenomic binning, comparative biology and taxonomic classification.</title>
        <authorList>
            <person name="Goeker M."/>
        </authorList>
    </citation>
    <scope>NUCLEOTIDE SEQUENCE [LARGE SCALE GENOMIC DNA]</scope>
    <source>
        <strain evidence="5 6">DSM 44197</strain>
    </source>
</reference>